<feature type="region of interest" description="Disordered" evidence="2">
    <location>
        <begin position="225"/>
        <end position="270"/>
    </location>
</feature>
<feature type="region of interest" description="Disordered" evidence="2">
    <location>
        <begin position="426"/>
        <end position="496"/>
    </location>
</feature>
<feature type="region of interest" description="Disordered" evidence="2">
    <location>
        <begin position="345"/>
        <end position="373"/>
    </location>
</feature>
<evidence type="ECO:0000313" key="4">
    <source>
        <dbReference type="Proteomes" id="UP000007110"/>
    </source>
</evidence>
<dbReference type="AlphaFoldDB" id="A0A7M7P6M2"/>
<feature type="compositionally biased region" description="Polar residues" evidence="2">
    <location>
        <begin position="454"/>
        <end position="467"/>
    </location>
</feature>
<dbReference type="RefSeq" id="XP_030846835.1">
    <property type="nucleotide sequence ID" value="XM_030990975.1"/>
</dbReference>
<dbReference type="GeneID" id="105438528"/>
<feature type="compositionally biased region" description="Polar residues" evidence="2">
    <location>
        <begin position="486"/>
        <end position="496"/>
    </location>
</feature>
<dbReference type="OrthoDB" id="10537196at2759"/>
<evidence type="ECO:0000256" key="2">
    <source>
        <dbReference type="SAM" id="MobiDB-lite"/>
    </source>
</evidence>
<feature type="compositionally biased region" description="Polar residues" evidence="2">
    <location>
        <begin position="1"/>
        <end position="12"/>
    </location>
</feature>
<feature type="coiled-coil region" evidence="1">
    <location>
        <begin position="81"/>
        <end position="108"/>
    </location>
</feature>
<sequence>MILSGNGATSNDGFVVVDPPYEQQEETPQVNEHLSNQSPSTSTSPTTDRRPQATGGHSPSSSSSTSLDDFCQSFEHAMTIAQHAERAKAEARTAIDRAETARNLAEQAWGQAMSAAEAAQSIARSGLAVAKLSLDACNLRSRPNHPTASLKNAFDLFASQREPIMDFERFQQALSYDDGTAFVTGGEFEAEEAAEREYPCDMYNCTTCRNRQRAQSWRFFKVSPEFGPTPKGTPRNLLSESCQPLPPKLNAGPGPPKRRDDNARKPTGVPKCFEKYSSPLALFSATSPRMPKTTHRTGNITEQGKVCGVSIPAPNQIGEKFLQLNPGPMPARPSTSDELEYLTFWSPSDSPKLDDPFQSDDGASSDDSSHSAPVFLGVRTRRAESCEEGLLSSPLKPRQLQRLSDMEPGRDTEEIARARFHLATAARSQSCSSEPGADQTKRPCSPLVLPDVDSGTNVQILPNNVQAFQPPPLKSTTPPTSRHGHVTSSTNSYLSD</sequence>
<keyword evidence="1" id="KW-0175">Coiled coil</keyword>
<evidence type="ECO:0000313" key="3">
    <source>
        <dbReference type="EnsemblMetazoa" id="XP_030846835"/>
    </source>
</evidence>
<evidence type="ECO:0000256" key="1">
    <source>
        <dbReference type="SAM" id="Coils"/>
    </source>
</evidence>
<proteinExistence type="predicted"/>
<dbReference type="Proteomes" id="UP000007110">
    <property type="component" value="Unassembled WGS sequence"/>
</dbReference>
<keyword evidence="4" id="KW-1185">Reference proteome</keyword>
<protein>
    <submittedName>
        <fullName evidence="3">Uncharacterized protein</fullName>
    </submittedName>
</protein>
<dbReference type="EnsemblMetazoa" id="XM_030990975">
    <property type="protein sequence ID" value="XP_030846835"/>
    <property type="gene ID" value="LOC105438528"/>
</dbReference>
<feature type="compositionally biased region" description="Polar residues" evidence="2">
    <location>
        <begin position="26"/>
        <end position="37"/>
    </location>
</feature>
<name>A0A7M7P6M2_STRPU</name>
<dbReference type="InParanoid" id="A0A7M7P6M2"/>
<feature type="region of interest" description="Disordered" evidence="2">
    <location>
        <begin position="1"/>
        <end position="68"/>
    </location>
</feature>
<feature type="region of interest" description="Disordered" evidence="2">
    <location>
        <begin position="387"/>
        <end position="409"/>
    </location>
</feature>
<accession>A0A7M7P6M2</accession>
<reference evidence="4" key="1">
    <citation type="submission" date="2015-02" db="EMBL/GenBank/DDBJ databases">
        <title>Genome sequencing for Strongylocentrotus purpuratus.</title>
        <authorList>
            <person name="Murali S."/>
            <person name="Liu Y."/>
            <person name="Vee V."/>
            <person name="English A."/>
            <person name="Wang M."/>
            <person name="Skinner E."/>
            <person name="Han Y."/>
            <person name="Muzny D.M."/>
            <person name="Worley K.C."/>
            <person name="Gibbs R.A."/>
        </authorList>
    </citation>
    <scope>NUCLEOTIDE SEQUENCE</scope>
</reference>
<organism evidence="3 4">
    <name type="scientific">Strongylocentrotus purpuratus</name>
    <name type="common">Purple sea urchin</name>
    <dbReference type="NCBI Taxonomy" id="7668"/>
    <lineage>
        <taxon>Eukaryota</taxon>
        <taxon>Metazoa</taxon>
        <taxon>Echinodermata</taxon>
        <taxon>Eleutherozoa</taxon>
        <taxon>Echinozoa</taxon>
        <taxon>Echinoidea</taxon>
        <taxon>Euechinoidea</taxon>
        <taxon>Echinacea</taxon>
        <taxon>Camarodonta</taxon>
        <taxon>Echinidea</taxon>
        <taxon>Strongylocentrotidae</taxon>
        <taxon>Strongylocentrotus</taxon>
    </lineage>
</organism>
<reference evidence="3" key="2">
    <citation type="submission" date="2021-01" db="UniProtKB">
        <authorList>
            <consortium name="EnsemblMetazoa"/>
        </authorList>
    </citation>
    <scope>IDENTIFICATION</scope>
</reference>
<dbReference type="KEGG" id="spu:105438528"/>